<feature type="chain" id="PRO_5047469128" evidence="1">
    <location>
        <begin position="22"/>
        <end position="501"/>
    </location>
</feature>
<dbReference type="EMBL" id="CP097635">
    <property type="protein sequence ID" value="URI06523.1"/>
    <property type="molecule type" value="Genomic_DNA"/>
</dbReference>
<sequence length="501" mass="50803">MNRLHTIAAAALLAAIGSAHALTPAEVDAARANGSLKEVTVAGASALRLSFAAYAGEILSNMHRYQNDAAGNNHRAYAGVLNQAVGAWGAGTPVVIYKRDQGGSGQGVNPVATAAPIAHMVISGASCTAGAGTVAAPFLCGTTENRVSDAGISDVEPALLQKSVNLPAGTPALTNEQLTNLDVAPLVQGIFGVAVNKKAYRALQMAQGIIPVGGQMIDVPADQNTWTAATLATIPSLPTEFVRSALSTGGLNGGNGNATTKRGWNIVIPPSVDPNVMTKTINVVRRTEGSGTQAASNVFFLNNGSSELGAVAPLNVAGSAGNPTVVHRVTGPAFVVQEGAGTGNVEDGLGKVSAADTINSVEEAADGDGIAYGLGVLGRENNPLRDGGDKGYRFVKLDGVAPVRALAKAGDYPFVFEATMQWNKAVVPAGSEKAAFLTALRSNLGKPSALAATDSNTQQGVMSPPASYAGTYADATGDAALFGSRVARQANNSASPLRIIK</sequence>
<evidence type="ECO:0000313" key="3">
    <source>
        <dbReference type="Proteomes" id="UP001056201"/>
    </source>
</evidence>
<evidence type="ECO:0000256" key="1">
    <source>
        <dbReference type="SAM" id="SignalP"/>
    </source>
</evidence>
<evidence type="ECO:0000313" key="2">
    <source>
        <dbReference type="EMBL" id="URI06523.1"/>
    </source>
</evidence>
<protein>
    <submittedName>
        <fullName evidence="2">Uncharacterized protein</fullName>
    </submittedName>
</protein>
<keyword evidence="3" id="KW-1185">Reference proteome</keyword>
<keyword evidence="1" id="KW-0732">Signal</keyword>
<gene>
    <name evidence="2" type="ORF">MW290_11460</name>
</gene>
<feature type="signal peptide" evidence="1">
    <location>
        <begin position="1"/>
        <end position="21"/>
    </location>
</feature>
<dbReference type="Proteomes" id="UP001056201">
    <property type="component" value="Chromosome 1"/>
</dbReference>
<organism evidence="2 3">
    <name type="scientific">Aquincola tertiaricarbonis</name>
    <dbReference type="NCBI Taxonomy" id="391953"/>
    <lineage>
        <taxon>Bacteria</taxon>
        <taxon>Pseudomonadati</taxon>
        <taxon>Pseudomonadota</taxon>
        <taxon>Betaproteobacteria</taxon>
        <taxon>Burkholderiales</taxon>
        <taxon>Sphaerotilaceae</taxon>
        <taxon>Aquincola</taxon>
    </lineage>
</organism>
<proteinExistence type="predicted"/>
<name>A0ABY4S0Z6_AQUTE</name>
<dbReference type="RefSeq" id="WP_250194786.1">
    <property type="nucleotide sequence ID" value="NZ_CP097635.1"/>
</dbReference>
<accession>A0ABY4S0Z6</accession>
<reference evidence="2" key="1">
    <citation type="submission" date="2022-05" db="EMBL/GenBank/DDBJ databases">
        <title>An RpoN-dependent PEP-CTERM gene is involved in floc formation of an Aquincola tertiaricarbonis strain.</title>
        <authorList>
            <person name="Qiu D."/>
            <person name="Xia M."/>
        </authorList>
    </citation>
    <scope>NUCLEOTIDE SEQUENCE</scope>
    <source>
        <strain evidence="2">RN12</strain>
    </source>
</reference>